<keyword evidence="4" id="KW-0411">Iron-sulfur</keyword>
<dbReference type="PANTHER" id="PTHR43105:SF14">
    <property type="entry name" value="FORMATE DEHYDROGENASE H"/>
    <property type="match status" value="1"/>
</dbReference>
<dbReference type="EC" id="1.1.99.33" evidence="7"/>
<proteinExistence type="predicted"/>
<sequence>MTNSIEEILGAELLFVIGSNATEAHPIIGNKMKQAVKKGTKLIVVDPRKTGLAEEADIWLRLNPGTDVFLLNAMMKVIIEEGLEAKDYIESRVENFEGLKKTVMKYDLDEAEKVTGVDKELIRQAALLYAKTEKAGIFYTLGITEHTHGTENVMSLANLGMLTGHVGIESGGINPIRGQNNVQGACDLGALPNTYPAYAKVTDPKAREFFESVWKTPLSPNLGYQIPEMFNQAVKGNVKAMYIMGEDPVLSDPDANHVKRALNNLDLLVVQDIFMSDTAKLADVVFPATCYAEKDGTFTNTERRVQRVRKAVAPPGQARNDWSILCDVSKIINPNVFFDYETSEDVFEEMRVTMPSYRGMTYERIDNVGLQWPCPTTSHPGTKYLHKGIFARGQGQMMEIEYRPSEELPDEDYPMILSTGRMLYHYNITTRYSKDLDGVSPYELAEINPVDAERLGVKDLDTIRVTSRRGSIVTRVVVTDRVLPNMIFMTFHYRESPVNEVTSNHYDPITGTGEYKVCAIHVEKVDLHPDHEDTIQRFVNMATLLSDEHKKDKKVI</sequence>
<dbReference type="Gene3D" id="2.40.40.20">
    <property type="match status" value="1"/>
</dbReference>
<gene>
    <name evidence="7" type="primary">fdhF</name>
    <name evidence="7" type="ORF">FMLFYP121_00485</name>
</gene>
<evidence type="ECO:0000259" key="5">
    <source>
        <dbReference type="Pfam" id="PF00384"/>
    </source>
</evidence>
<dbReference type="GO" id="GO:0003954">
    <property type="term" value="F:NADH dehydrogenase activity"/>
    <property type="evidence" value="ECO:0007669"/>
    <property type="project" value="TreeGrafter"/>
</dbReference>
<organism evidence="7">
    <name type="scientific">Finegoldia magna</name>
    <name type="common">Peptostreptococcus magnus</name>
    <dbReference type="NCBI Taxonomy" id="1260"/>
    <lineage>
        <taxon>Bacteria</taxon>
        <taxon>Bacillati</taxon>
        <taxon>Bacillota</taxon>
        <taxon>Tissierellia</taxon>
        <taxon>Tissierellales</taxon>
        <taxon>Peptoniphilaceae</taxon>
        <taxon>Finegoldia</taxon>
    </lineage>
</organism>
<dbReference type="GO" id="GO:0046872">
    <property type="term" value="F:metal ion binding"/>
    <property type="evidence" value="ECO:0007669"/>
    <property type="project" value="UniProtKB-KW"/>
</dbReference>
<dbReference type="GO" id="GO:0051536">
    <property type="term" value="F:iron-sulfur cluster binding"/>
    <property type="evidence" value="ECO:0007669"/>
    <property type="project" value="UniProtKB-KW"/>
</dbReference>
<dbReference type="SUPFAM" id="SSF50692">
    <property type="entry name" value="ADC-like"/>
    <property type="match status" value="1"/>
</dbReference>
<keyword evidence="3" id="KW-0408">Iron</keyword>
<dbReference type="Gene3D" id="3.40.228.10">
    <property type="entry name" value="Dimethylsulfoxide Reductase, domain 2"/>
    <property type="match status" value="1"/>
</dbReference>
<keyword evidence="2 7" id="KW-0560">Oxidoreductase</keyword>
<evidence type="ECO:0000256" key="2">
    <source>
        <dbReference type="ARBA" id="ARBA00023002"/>
    </source>
</evidence>
<evidence type="ECO:0000256" key="1">
    <source>
        <dbReference type="ARBA" id="ARBA00022723"/>
    </source>
</evidence>
<dbReference type="InterPro" id="IPR006657">
    <property type="entry name" value="MoPterin_dinucl-bd_dom"/>
</dbReference>
<evidence type="ECO:0000259" key="6">
    <source>
        <dbReference type="Pfam" id="PF01568"/>
    </source>
</evidence>
<evidence type="ECO:0000256" key="3">
    <source>
        <dbReference type="ARBA" id="ARBA00023004"/>
    </source>
</evidence>
<dbReference type="Pfam" id="PF00384">
    <property type="entry name" value="Molybdopterin"/>
    <property type="match status" value="1"/>
</dbReference>
<dbReference type="InterPro" id="IPR006656">
    <property type="entry name" value="Mopterin_OxRdtase"/>
</dbReference>
<dbReference type="GO" id="GO:0016020">
    <property type="term" value="C:membrane"/>
    <property type="evidence" value="ECO:0007669"/>
    <property type="project" value="TreeGrafter"/>
</dbReference>
<dbReference type="GO" id="GO:0022904">
    <property type="term" value="P:respiratory electron transport chain"/>
    <property type="evidence" value="ECO:0007669"/>
    <property type="project" value="TreeGrafter"/>
</dbReference>
<name>A0A6N2ZA60_FINMA</name>
<feature type="domain" description="Molybdopterin oxidoreductase" evidence="5">
    <location>
        <begin position="1"/>
        <end position="330"/>
    </location>
</feature>
<dbReference type="InterPro" id="IPR050123">
    <property type="entry name" value="Prok_molybdopt-oxidoreductase"/>
</dbReference>
<dbReference type="EMBL" id="CACRTP010000006">
    <property type="protein sequence ID" value="VYT76021.1"/>
    <property type="molecule type" value="Genomic_DNA"/>
</dbReference>
<protein>
    <submittedName>
        <fullName evidence="7">Formate dehydrogenase H</fullName>
        <ecNumber evidence="7">1.1.99.33</ecNumber>
    </submittedName>
</protein>
<reference evidence="7" key="1">
    <citation type="submission" date="2019-11" db="EMBL/GenBank/DDBJ databases">
        <authorList>
            <person name="Feng L."/>
        </authorList>
    </citation>
    <scope>NUCLEOTIDE SEQUENCE</scope>
    <source>
        <strain evidence="7">FmagnaLFYP121</strain>
    </source>
</reference>
<dbReference type="Pfam" id="PF01568">
    <property type="entry name" value="Molydop_binding"/>
    <property type="match status" value="1"/>
</dbReference>
<dbReference type="InterPro" id="IPR009010">
    <property type="entry name" value="Asp_de-COase-like_dom_sf"/>
</dbReference>
<dbReference type="GO" id="GO:0043546">
    <property type="term" value="F:molybdopterin cofactor binding"/>
    <property type="evidence" value="ECO:0007669"/>
    <property type="project" value="InterPro"/>
</dbReference>
<keyword evidence="1" id="KW-0479">Metal-binding</keyword>
<dbReference type="SUPFAM" id="SSF53706">
    <property type="entry name" value="Formate dehydrogenase/DMSO reductase, domains 1-3"/>
    <property type="match status" value="1"/>
</dbReference>
<evidence type="ECO:0000256" key="4">
    <source>
        <dbReference type="ARBA" id="ARBA00023014"/>
    </source>
</evidence>
<dbReference type="Gene3D" id="3.40.50.740">
    <property type="match status" value="1"/>
</dbReference>
<evidence type="ECO:0000313" key="7">
    <source>
        <dbReference type="EMBL" id="VYT76021.1"/>
    </source>
</evidence>
<dbReference type="PANTHER" id="PTHR43105">
    <property type="entry name" value="RESPIRATORY NITRATE REDUCTASE"/>
    <property type="match status" value="1"/>
</dbReference>
<accession>A0A6N2ZA60</accession>
<dbReference type="AlphaFoldDB" id="A0A6N2ZA60"/>
<feature type="domain" description="Molybdopterin dinucleotide-binding" evidence="6">
    <location>
        <begin position="415"/>
        <end position="519"/>
    </location>
</feature>